<evidence type="ECO:0000256" key="4">
    <source>
        <dbReference type="ARBA" id="ARBA00022679"/>
    </source>
</evidence>
<dbReference type="AlphaFoldDB" id="A0A2S6F8Y5"/>
<accession>A0A2S6F8Y5</accession>
<evidence type="ECO:0000313" key="7">
    <source>
        <dbReference type="EMBL" id="PPK33914.1"/>
    </source>
</evidence>
<reference evidence="7 8" key="1">
    <citation type="submission" date="2018-02" db="EMBL/GenBank/DDBJ databases">
        <title>Draft genome sequences of four Legionella pneumophila clinical strains isolated in Ontario.</title>
        <authorList>
            <person name="Fortuna A."/>
            <person name="Ramnarine R."/>
            <person name="Li A."/>
            <person name="Frantz C."/>
            <person name="Mallo G."/>
        </authorList>
    </citation>
    <scope>NUCLEOTIDE SEQUENCE [LARGE SCALE GENOMIC DNA]</scope>
    <source>
        <strain evidence="7 8">LG61</strain>
    </source>
</reference>
<dbReference type="Pfam" id="PF03279">
    <property type="entry name" value="Lip_A_acyltrans"/>
    <property type="match status" value="1"/>
</dbReference>
<dbReference type="InterPro" id="IPR004960">
    <property type="entry name" value="LipA_acyltrans"/>
</dbReference>
<gene>
    <name evidence="7" type="ORF">C3928_00030</name>
</gene>
<evidence type="ECO:0000256" key="2">
    <source>
        <dbReference type="ARBA" id="ARBA00022475"/>
    </source>
</evidence>
<keyword evidence="2" id="KW-1003">Cell membrane</keyword>
<dbReference type="PANTHER" id="PTHR30606:SF10">
    <property type="entry name" value="PHOSPHATIDYLINOSITOL MANNOSIDE ACYLTRANSFERASE"/>
    <property type="match status" value="1"/>
</dbReference>
<comment type="caution">
    <text evidence="7">The sequence shown here is derived from an EMBL/GenBank/DDBJ whole genome shotgun (WGS) entry which is preliminary data.</text>
</comment>
<evidence type="ECO:0000256" key="1">
    <source>
        <dbReference type="ARBA" id="ARBA00004533"/>
    </source>
</evidence>
<evidence type="ECO:0000256" key="5">
    <source>
        <dbReference type="ARBA" id="ARBA00023136"/>
    </source>
</evidence>
<keyword evidence="3" id="KW-0997">Cell inner membrane</keyword>
<dbReference type="RefSeq" id="WP_027228588.1">
    <property type="nucleotide sequence ID" value="NZ_CP017601.1"/>
</dbReference>
<dbReference type="OrthoDB" id="9803456at2"/>
<organism evidence="7 8">
    <name type="scientific">Legionella pneumophila</name>
    <dbReference type="NCBI Taxonomy" id="446"/>
    <lineage>
        <taxon>Bacteria</taxon>
        <taxon>Pseudomonadati</taxon>
        <taxon>Pseudomonadota</taxon>
        <taxon>Gammaproteobacteria</taxon>
        <taxon>Legionellales</taxon>
        <taxon>Legionellaceae</taxon>
        <taxon>Legionella</taxon>
    </lineage>
</organism>
<keyword evidence="5" id="KW-0472">Membrane</keyword>
<keyword evidence="6 7" id="KW-0012">Acyltransferase</keyword>
<dbReference type="GO" id="GO:0016746">
    <property type="term" value="F:acyltransferase activity"/>
    <property type="evidence" value="ECO:0007669"/>
    <property type="project" value="UniProtKB-KW"/>
</dbReference>
<keyword evidence="4 7" id="KW-0808">Transferase</keyword>
<protein>
    <submittedName>
        <fullName evidence="7">Lipid A biosynthesis acyltransferase</fullName>
    </submittedName>
</protein>
<proteinExistence type="predicted"/>
<comment type="subcellular location">
    <subcellularLocation>
        <location evidence="1">Cell inner membrane</location>
    </subcellularLocation>
</comment>
<dbReference type="CDD" id="cd07984">
    <property type="entry name" value="LPLAT_LABLAT-like"/>
    <property type="match status" value="1"/>
</dbReference>
<evidence type="ECO:0000313" key="8">
    <source>
        <dbReference type="Proteomes" id="UP000239239"/>
    </source>
</evidence>
<dbReference type="Proteomes" id="UP000239239">
    <property type="component" value="Unassembled WGS sequence"/>
</dbReference>
<evidence type="ECO:0000256" key="3">
    <source>
        <dbReference type="ARBA" id="ARBA00022519"/>
    </source>
</evidence>
<dbReference type="PANTHER" id="PTHR30606">
    <property type="entry name" value="LIPID A BIOSYNTHESIS LAUROYL ACYLTRANSFERASE"/>
    <property type="match status" value="1"/>
</dbReference>
<evidence type="ECO:0000256" key="6">
    <source>
        <dbReference type="ARBA" id="ARBA00023315"/>
    </source>
</evidence>
<dbReference type="GO" id="GO:0009247">
    <property type="term" value="P:glycolipid biosynthetic process"/>
    <property type="evidence" value="ECO:0007669"/>
    <property type="project" value="UniProtKB-ARBA"/>
</dbReference>
<dbReference type="GO" id="GO:0005886">
    <property type="term" value="C:plasma membrane"/>
    <property type="evidence" value="ECO:0007669"/>
    <property type="project" value="UniProtKB-SubCell"/>
</dbReference>
<dbReference type="EMBL" id="PQWY01000001">
    <property type="protein sequence ID" value="PPK33914.1"/>
    <property type="molecule type" value="Genomic_DNA"/>
</dbReference>
<sequence>MLELKRDLNTLPLTWWGRCAYFLSPYKRSNAKKNIDRIFQSSLSPAERKRLCMAYYSHMITNIKEIILYALFSKKYLAKRIEIIGLEYLQDAISKGKGTLVFTGHFGNWEFAPLFFLDKFDSKNHVFYCVRKNLRFAFLDSIFLRRFESCGFKIINAKNAVSQVRTALKNNGIVFFPFDVHPSSKIKNRVTADFLGQETATNISLAYLATLYESCVLSIAFYRTNKKQHVLCIYPEVKGVVNSEYKQALIENTQLYNKRLEDMLLLYPEQWLWSYKRWKNNG</sequence>
<name>A0A2S6F8Y5_LEGPN</name>